<dbReference type="InterPro" id="IPR009081">
    <property type="entry name" value="PP-bd_ACP"/>
</dbReference>
<dbReference type="PANTHER" id="PTHR45527:SF1">
    <property type="entry name" value="FATTY ACID SYNTHASE"/>
    <property type="match status" value="1"/>
</dbReference>
<dbReference type="RefSeq" id="WP_077855152.1">
    <property type="nucleotide sequence ID" value="NZ_JABTDW010000001.1"/>
</dbReference>
<dbReference type="InterPro" id="IPR023213">
    <property type="entry name" value="CAT-like_dom_sf"/>
</dbReference>
<dbReference type="InterPro" id="IPR036736">
    <property type="entry name" value="ACP-like_sf"/>
</dbReference>
<dbReference type="InterPro" id="IPR006162">
    <property type="entry name" value="Ppantetheine_attach_site"/>
</dbReference>
<dbReference type="FunFam" id="3.40.50.980:FF:000001">
    <property type="entry name" value="Non-ribosomal peptide synthetase"/>
    <property type="match status" value="3"/>
</dbReference>
<dbReference type="GO" id="GO:0017000">
    <property type="term" value="P:antibiotic biosynthetic process"/>
    <property type="evidence" value="ECO:0007669"/>
    <property type="project" value="UniProtKB-KW"/>
</dbReference>
<protein>
    <submittedName>
        <fullName evidence="8">Amino acid adenylation domain-containing protein</fullName>
    </submittedName>
</protein>
<dbReference type="Gene3D" id="3.40.109.10">
    <property type="entry name" value="NADH Oxidase"/>
    <property type="match status" value="1"/>
</dbReference>
<dbReference type="GO" id="GO:0031177">
    <property type="term" value="F:phosphopantetheine binding"/>
    <property type="evidence" value="ECO:0007669"/>
    <property type="project" value="TreeGrafter"/>
</dbReference>
<dbReference type="GO" id="GO:0043041">
    <property type="term" value="P:amino acid activation for nonribosomal peptide biosynthetic process"/>
    <property type="evidence" value="ECO:0007669"/>
    <property type="project" value="TreeGrafter"/>
</dbReference>
<dbReference type="Gene3D" id="3.30.300.30">
    <property type="match status" value="3"/>
</dbReference>
<dbReference type="CDD" id="cd05930">
    <property type="entry name" value="A_NRPS"/>
    <property type="match status" value="1"/>
</dbReference>
<dbReference type="FunFam" id="3.30.300.30:FF:000015">
    <property type="entry name" value="Nonribosomal peptide synthase SidD"/>
    <property type="match status" value="1"/>
</dbReference>
<dbReference type="Gene3D" id="3.30.559.10">
    <property type="entry name" value="Chloramphenicol acetyltransferase-like domain"/>
    <property type="match status" value="3"/>
</dbReference>
<dbReference type="InterPro" id="IPR000415">
    <property type="entry name" value="Nitroreductase-like"/>
</dbReference>
<dbReference type="SUPFAM" id="SSF56801">
    <property type="entry name" value="Acetyl-CoA synthetase-like"/>
    <property type="match status" value="3"/>
</dbReference>
<dbReference type="NCBIfam" id="TIGR03605">
    <property type="entry name" value="antibiot_sagB"/>
    <property type="match status" value="1"/>
</dbReference>
<dbReference type="Pfam" id="PF00668">
    <property type="entry name" value="Condensation"/>
    <property type="match status" value="3"/>
</dbReference>
<dbReference type="InterPro" id="IPR001242">
    <property type="entry name" value="Condensation_dom"/>
</dbReference>
<dbReference type="Gene3D" id="1.10.1200.10">
    <property type="entry name" value="ACP-like"/>
    <property type="match status" value="3"/>
</dbReference>
<dbReference type="GO" id="GO:0016874">
    <property type="term" value="F:ligase activity"/>
    <property type="evidence" value="ECO:0007669"/>
    <property type="project" value="UniProtKB-KW"/>
</dbReference>
<evidence type="ECO:0000256" key="5">
    <source>
        <dbReference type="ARBA" id="ARBA00022598"/>
    </source>
</evidence>
<feature type="domain" description="Carrier" evidence="7">
    <location>
        <begin position="1978"/>
        <end position="2053"/>
    </location>
</feature>
<dbReference type="PROSITE" id="PS00455">
    <property type="entry name" value="AMP_BINDING"/>
    <property type="match status" value="3"/>
</dbReference>
<reference evidence="8" key="1">
    <citation type="submission" date="2020-06" db="EMBL/GenBank/DDBJ databases">
        <title>Genomic insights into acetone-butanol-ethanol (ABE) fermentation by sequencing solventogenic clostridia strains.</title>
        <authorList>
            <person name="Brown S."/>
        </authorList>
    </citation>
    <scope>NUCLEOTIDE SEQUENCE</scope>
    <source>
        <strain evidence="8">DJ123</strain>
    </source>
</reference>
<dbReference type="Pfam" id="PF13193">
    <property type="entry name" value="AMP-binding_C"/>
    <property type="match status" value="1"/>
</dbReference>
<dbReference type="InterPro" id="IPR000873">
    <property type="entry name" value="AMP-dep_synth/lig_dom"/>
</dbReference>
<dbReference type="GO" id="GO:0005737">
    <property type="term" value="C:cytoplasm"/>
    <property type="evidence" value="ECO:0007669"/>
    <property type="project" value="TreeGrafter"/>
</dbReference>
<evidence type="ECO:0000259" key="7">
    <source>
        <dbReference type="PROSITE" id="PS50075"/>
    </source>
</evidence>
<dbReference type="SUPFAM" id="SSF55469">
    <property type="entry name" value="FMN-dependent nitroreductase-like"/>
    <property type="match status" value="1"/>
</dbReference>
<proteinExistence type="inferred from homology"/>
<keyword evidence="5" id="KW-0436">Ligase</keyword>
<accession>A0AAE5H208</accession>
<dbReference type="FunFam" id="3.30.559.30:FF:000006">
    <property type="entry name" value="Yersiniabactin polyketide/non-ribosomal peptide synthetase"/>
    <property type="match status" value="1"/>
</dbReference>
<evidence type="ECO:0000256" key="3">
    <source>
        <dbReference type="ARBA" id="ARBA00022450"/>
    </source>
</evidence>
<dbReference type="GO" id="GO:0044550">
    <property type="term" value="P:secondary metabolite biosynthetic process"/>
    <property type="evidence" value="ECO:0007669"/>
    <property type="project" value="TreeGrafter"/>
</dbReference>
<dbReference type="SUPFAM" id="SSF47336">
    <property type="entry name" value="ACP-like"/>
    <property type="match status" value="3"/>
</dbReference>
<dbReference type="Gene3D" id="3.40.50.12780">
    <property type="entry name" value="N-terminal domain of ligase-like"/>
    <property type="match status" value="2"/>
</dbReference>
<dbReference type="NCBIfam" id="NF003417">
    <property type="entry name" value="PRK04813.1"/>
    <property type="match status" value="4"/>
</dbReference>
<evidence type="ECO:0000256" key="6">
    <source>
        <dbReference type="ARBA" id="ARBA00023194"/>
    </source>
</evidence>
<sequence>MRYQLTHAQKRILYIDDLYPNSSISNIGGICYVPGDINYKILKESIDIFVKKNDVLNFKFKNYEGQVYQELIDCKCNEIGFIDFTNNKDKFDNWCQQFINESVSIYDDYLYKFVIFKLDEEKSGYMVRMHHIISDGYSTAIIFNQIGEIYDNILKIRESDIATTSYLEFIKLENEYLQSIRFSKDKEFWNDKFSNINEKFLYKEKYDCRGKSFKYTIPIEITNKLNKLLNENNITRNTFFMSLLYLYLYKKTGDKDIVIGIPVYNRANKRLRSSIGMFVSTVPMRFEINNEISFKDFIRELNINLRNCYKHQNYPYDLLINDLQLSQKGFDGLFKIIFNYYNESFRYPMNCGETQVEEVTTKQVTFPLNLILREFVESELELEFEYRINEFDEEEIKIMCDCMMNMLVKVIDNMDISVRDIEMISTEEKEIILTKFNETKYIDNIEKYSICDFFEKIVEKYPDNMAVVYNGKKLSYRSLNNKANYLARILKDKGIREKSVVGIISEKSLESIIGLLAILKAGGTYLPIDKDYPKERIIYMLNDSNAELLLSNMDFKLDYEIEKLKITNEELYLENPINIESNGNSIAYIMYTSGSTGRPKGVEITNKGVLRLVIEPNYIDLKPGDRMAQSGAMVFDAATFEIWGALLNGMTLFVLDKQIVLEPLKLKRTFEENKINVCWLTSPLFSQLCEADAETFNGLDYLITGGDVVSPKYVARVQKVNKNINIICGYGPTENTTFTTCFKIPKEWDENKSIPIGHVISGTKVYIVDPDNKLQPIGVEGELCTSGQGIAEGYVNNAELTEKSFVDNPFDSINSKMYRTGDLAKFTSDGKILFLGRKDNQIKINGFRIEISEIERVICEIDDIKQVKVLCRNNQLVCYYVAEKEYSSHEIKDIIKTKLPNYMIPTKFISLNSMPLNVNGKIDAESLKDLDDVHNEDIEYTQPRNNVEERLQKIWDKILETKLIGIYNNFMESGGNSLKAMALRYEVEKEFGVRLQLKLLLEGASISELSKFINNEYKEQISNINRVEEREYYEVSPSQKRMYILNELDKNGIVYNIPLVFELNGGVDSKKLEKSVLKIIERHESLRTYFENIDGSIVQKITNITDIDFKLRVEHINEEYAKENTIKDLARSCIIPFDLKKAPLIRATLLCMESEKSIFILDMHHIISDGISTEIFLKELKDLYEDRNLDDLNIQYKDYANWKNNLISEKAQEIEKQKIYWINRLNGIKSLELPTDYVRSATQNYEGRVIEVSLSERLVNGIEKISNDMNTTPYVVMMSIFNILLSKYSNQEDIVIGTPISERNNQDFKNIIGMFVNTVVIYNSINFGDSYKLYLNKFKDVLIEAMENSNYEFDQLINDLNIRKDPSRNPIFDVMFVWNELNLDEFSIGDVKVKRREIESEVSKFDLTMNILKNNDKINLGVEYSKKLFKEETIKFMITHYLNILEQLIENTSVSINNIKLIDKKEEKILLENFNDTRFPYDENSTITELFEQQVKATPNNIAVVFNHKKITYEELNYKANYLANKLIKKGICAGSIVSVCMSKSIEYIIAILAVNKSGCTFLPIDVKYPIERKRFMIEDSDSKLLITNEKEYVNDIDNIEIIDINDIQFDRTIEFIKENKNSIAYIIYTSGSTGIPKGVVIEHKGISNLREVYKNVIGINKEDKILQFASISFDASIWEITMALLSGAALYMVDDEIINNVNSFERYLNENNITVATLPPVYLNSLNTNNVDSLRVLITAGSSINKATLSPWFDKVRYINAYGPTESTICTTLWIHEKEDEIYSDEIIPIGKPILNSNVYIMNNYGEIQPIGIPGEICISGDMIANGYLNRDDITNKKFIKSKFLNNKRIYRTGDIGKWKNNGEIEYIGRVDDQIKLHGYRIELSEIENVLASYKNIADVAVICKKNNNDLILAAYFTSSESEDISIIKNFLKKKLPEYMIPSILIQVDKFVINSSGKIDKKYLESLDININKEIVAPEGDIEKKLYEIWKTALDVNNFGVTDSFFEIGGSSISMIQVISKIENEFDITIGYKEFMFEKNIRNLSMLINNKNKSEKKQIELIHDDENKYEPFPLTQVQMAYLLGRNKKIEMGGRGTHAYVEIESELNIEKLNESLNKTINRHEMLRAIILDNGEQVFLNNVPEYTIVQRNLMDCSDEEIQIEIIKERNEMSHHVFDYKSWPLFEFKAFKISEDKSYIFISIDGLIADGSSVQIIIKDLLNFYNDKDYLSPMLDINFKDYIISYKNIQNSDEYNIDKEYWTNKLENFPSAPQLPLKVKPETVADPKFKRVGRIISKDEWKKIEWICKKYEITPSVLFCGIYAEIMSFWSNQEDVAINLSIFNRYQLHEQVNDLVGDFTSIILLDIHNNKENNFFEKCRNIQETLLEALEHRRYDGVEFIREYSKKHSLSNKAVMPIVFTSMIGNGQNEVESGALGKLKYGISQTPQVYIDMQISNNSNEELSINWDYVDEIFDQEIINLMFNQYIEQIKYLIKNEAIKPLELTEEHLRIIRRYNYTDGLIRTETLQKLFEEQVSKTPNNIAIEDLDDNITYMELNKKANQVARYLLEKNEQRNSAIGVLTTRSIDTIINILGVLKAGYAYVPIDPSYPQERIDYIIKKSNINTLIESKLYQNEKLSHFDTRNLDVDYDDKDIAYIIFTSGSTGNPKGVVINHRAAVNTIIDINKKFNVNEKDRIIGLSSMSFDLSVYDIFGTLISGAALVLIEDQRDVEKVYSTIVNKRITIWNSVPSTMESLTSYIEKKMAESKEEESNNNEDFIYWIPGKEWKIEGDKLLIDEKEYSEEIKKLFPSLYFATQGGISAEDLALKFDEIYNGDFKDLIEMLRNDNVLTSGILDPHELFKSQGRLYDKGIDEELIFIEKKYEQFKQQQHNRVIVKEPKNVIKISNNVRYPEEISNRKSHRIFDLAPIETEDFVKLISILRQEENSGNIRYNYSSAGGLYPIDAYLYIKNDRVKNIQGGLYYYNPAKNQLELIDNELIIDKEMNYFSNQSIHESSAITLFLVYNSQVNMTKYGGDGYLYALIDTGIMVDKITQVAEMLNMGLCSIGVINNKFILDKLLLNKYQVLVHTVELGLKEKKEISNKLSSSIKIDSNESILIQNVNKENSNNKFDSLRLIMLSGDYISLNLPGKIKSIFQNAETISLGGATEAAIWSIYYKINCDERYDESIPYGYPLQNQKLYILNKDRKLCPPQVIGEIAISGTGIADGYVNDEEKTQKSFIFDEQLGRMYLTGDYGVLTKKGYIKFLGRRDNQVKVNGYRVELNEIESKLLQSQYIKDAAVIDIDDDRKRKYLVAFVVSDSEINSDNIRDSLMESLPFYMIPRYFIKVESIPLTPNGKIDKKELRKYSIIKEKEQLTSKEIETTDFEKQLIEIWKDILNIDYIDIDDSIFELGGDSISLVRIQKEIDKVVPGKVKIMDVFQNYTIRKLSNFITENLRKDDYKDKILKKVIFSPEYFKDYSGMNASMGLLRFRLESFETNQVNRIERERFIKKESIFISAYFYLINEISPNNEVSICIKSKNGSPYNEISIDLKKLKSIEELIEFVDKNIDESNSFNLSDIQIPRKNKGEAMLLYSGEIPSRDIEKINNIYDFIILNNEIGDCIELSLEYNSKRIKESFAKNIFSNYKKVLQAIIKNL</sequence>
<dbReference type="PROSITE" id="PS00012">
    <property type="entry name" value="PHOSPHOPANTETHEINE"/>
    <property type="match status" value="1"/>
</dbReference>
<dbReference type="InterPro" id="IPR029479">
    <property type="entry name" value="Nitroreductase"/>
</dbReference>
<keyword evidence="3" id="KW-0596">Phosphopantetheine</keyword>
<comment type="caution">
    <text evidence="8">The sequence shown here is derived from an EMBL/GenBank/DDBJ whole genome shotgun (WGS) entry which is preliminary data.</text>
</comment>
<dbReference type="Gene3D" id="2.30.38.10">
    <property type="entry name" value="Luciferase, Domain 3"/>
    <property type="match status" value="2"/>
</dbReference>
<evidence type="ECO:0000256" key="2">
    <source>
        <dbReference type="ARBA" id="ARBA00006432"/>
    </source>
</evidence>
<dbReference type="InterPro" id="IPR045851">
    <property type="entry name" value="AMP-bd_C_sf"/>
</dbReference>
<feature type="domain" description="Carrier" evidence="7">
    <location>
        <begin position="942"/>
        <end position="1017"/>
    </location>
</feature>
<dbReference type="InterPro" id="IPR010071">
    <property type="entry name" value="AA_adenyl_dom"/>
</dbReference>
<dbReference type="SUPFAM" id="SSF52777">
    <property type="entry name" value="CoA-dependent acyltransferases"/>
    <property type="match status" value="6"/>
</dbReference>
<comment type="cofactor">
    <cofactor evidence="1">
        <name>pantetheine 4'-phosphate</name>
        <dbReference type="ChEBI" id="CHEBI:47942"/>
    </cofactor>
</comment>
<dbReference type="InterPro" id="IPR020845">
    <property type="entry name" value="AMP-binding_CS"/>
</dbReference>
<dbReference type="Proteomes" id="UP000822184">
    <property type="component" value="Unassembled WGS sequence"/>
</dbReference>
<keyword evidence="6" id="KW-0045">Antibiotic biosynthesis</keyword>
<dbReference type="InterPro" id="IPR042099">
    <property type="entry name" value="ANL_N_sf"/>
</dbReference>
<evidence type="ECO:0000313" key="9">
    <source>
        <dbReference type="Proteomes" id="UP000822184"/>
    </source>
</evidence>
<dbReference type="InterPro" id="IPR057737">
    <property type="entry name" value="Condensation_MtbB-like"/>
</dbReference>
<dbReference type="Pfam" id="PF00550">
    <property type="entry name" value="PP-binding"/>
    <property type="match status" value="3"/>
</dbReference>
<dbReference type="CDD" id="cd19531">
    <property type="entry name" value="LCL_NRPS-like"/>
    <property type="match status" value="1"/>
</dbReference>
<keyword evidence="4" id="KW-0597">Phosphoprotein</keyword>
<dbReference type="InterPro" id="IPR020051">
    <property type="entry name" value="SagB-type_dehydrogenase"/>
</dbReference>
<dbReference type="FunFam" id="3.40.50.12780:FF:000012">
    <property type="entry name" value="Non-ribosomal peptide synthetase"/>
    <property type="match status" value="1"/>
</dbReference>
<organism evidence="8 9">
    <name type="scientific">Clostridium beijerinckii</name>
    <name type="common">Clostridium MP</name>
    <dbReference type="NCBI Taxonomy" id="1520"/>
    <lineage>
        <taxon>Bacteria</taxon>
        <taxon>Bacillati</taxon>
        <taxon>Bacillota</taxon>
        <taxon>Clostridia</taxon>
        <taxon>Eubacteriales</taxon>
        <taxon>Clostridiaceae</taxon>
        <taxon>Clostridium</taxon>
    </lineage>
</organism>
<comment type="similarity">
    <text evidence="2">Belongs to the ATP-dependent AMP-binding enzyme family.</text>
</comment>
<dbReference type="FunFam" id="3.30.559.10:FF:000023">
    <property type="entry name" value="Non-ribosomal peptide synthetase"/>
    <property type="match status" value="1"/>
</dbReference>
<evidence type="ECO:0000256" key="1">
    <source>
        <dbReference type="ARBA" id="ARBA00001957"/>
    </source>
</evidence>
<dbReference type="EMBL" id="JABTDW010000001">
    <property type="protein sequence ID" value="NSB13072.1"/>
    <property type="molecule type" value="Genomic_DNA"/>
</dbReference>
<name>A0AAE5H208_CLOBE</name>
<feature type="domain" description="Carrier" evidence="7">
    <location>
        <begin position="3377"/>
        <end position="3452"/>
    </location>
</feature>
<dbReference type="InterPro" id="IPR025110">
    <property type="entry name" value="AMP-bd_C"/>
</dbReference>
<dbReference type="CDD" id="cd19535">
    <property type="entry name" value="Cyc_NRPS"/>
    <property type="match status" value="1"/>
</dbReference>
<evidence type="ECO:0000256" key="4">
    <source>
        <dbReference type="ARBA" id="ARBA00022553"/>
    </source>
</evidence>
<gene>
    <name evidence="8" type="ORF">BCD95_001331</name>
</gene>
<dbReference type="Gene3D" id="3.40.50.980">
    <property type="match status" value="4"/>
</dbReference>
<dbReference type="Gene3D" id="3.30.559.30">
    <property type="entry name" value="Nonribosomal peptide synthetase, condensation domain"/>
    <property type="match status" value="3"/>
</dbReference>
<dbReference type="GO" id="GO:0008610">
    <property type="term" value="P:lipid biosynthetic process"/>
    <property type="evidence" value="ECO:0007669"/>
    <property type="project" value="UniProtKB-ARBA"/>
</dbReference>
<dbReference type="NCBIfam" id="TIGR01733">
    <property type="entry name" value="AA-adenyl-dom"/>
    <property type="match status" value="2"/>
</dbReference>
<dbReference type="GO" id="GO:0016491">
    <property type="term" value="F:oxidoreductase activity"/>
    <property type="evidence" value="ECO:0007669"/>
    <property type="project" value="InterPro"/>
</dbReference>
<dbReference type="CDD" id="cd12117">
    <property type="entry name" value="A_NRPS_Srf_like"/>
    <property type="match status" value="1"/>
</dbReference>
<dbReference type="Pfam" id="PF00881">
    <property type="entry name" value="Nitroreductase"/>
    <property type="match status" value="1"/>
</dbReference>
<dbReference type="PANTHER" id="PTHR45527">
    <property type="entry name" value="NONRIBOSOMAL PEPTIDE SYNTHETASE"/>
    <property type="match status" value="1"/>
</dbReference>
<dbReference type="Pfam" id="PF00501">
    <property type="entry name" value="AMP-binding"/>
    <property type="match status" value="4"/>
</dbReference>
<dbReference type="CDD" id="cd02142">
    <property type="entry name" value="McbC_SagB-like_oxidoreductase"/>
    <property type="match status" value="1"/>
</dbReference>
<evidence type="ECO:0000313" key="8">
    <source>
        <dbReference type="EMBL" id="NSB13072.1"/>
    </source>
</evidence>
<dbReference type="PROSITE" id="PS50075">
    <property type="entry name" value="CARRIER"/>
    <property type="match status" value="3"/>
</dbReference>